<evidence type="ECO:0000313" key="1">
    <source>
        <dbReference type="EMBL" id="AYG04055.1"/>
    </source>
</evidence>
<protein>
    <submittedName>
        <fullName evidence="1">Uncharacterized protein</fullName>
    </submittedName>
</protein>
<gene>
    <name evidence="1" type="ORF">D7I44_11295</name>
</gene>
<dbReference type="Proteomes" id="UP000275069">
    <property type="component" value="Chromosome"/>
</dbReference>
<keyword evidence="2" id="KW-1185">Reference proteome</keyword>
<name>A0A387BIZ3_9MICO</name>
<dbReference type="AlphaFoldDB" id="A0A387BIZ3"/>
<dbReference type="EMBL" id="CP032624">
    <property type="protein sequence ID" value="AYG04055.1"/>
    <property type="molecule type" value="Genomic_DNA"/>
</dbReference>
<dbReference type="KEGG" id="gry:D7I44_11295"/>
<organism evidence="1 2">
    <name type="scientific">Gryllotalpicola protaetiae</name>
    <dbReference type="NCBI Taxonomy" id="2419771"/>
    <lineage>
        <taxon>Bacteria</taxon>
        <taxon>Bacillati</taxon>
        <taxon>Actinomycetota</taxon>
        <taxon>Actinomycetes</taxon>
        <taxon>Micrococcales</taxon>
        <taxon>Microbacteriaceae</taxon>
        <taxon>Gryllotalpicola</taxon>
    </lineage>
</organism>
<sequence length="66" mass="7214">MGLRGRLVNLQEAAYVTGSAPKTIRNYSELKDPTEKARRWPVRSTKVGGLKFVGDDIACHIANGLS</sequence>
<accession>A0A387BIZ3</accession>
<evidence type="ECO:0000313" key="2">
    <source>
        <dbReference type="Proteomes" id="UP000275069"/>
    </source>
</evidence>
<proteinExistence type="predicted"/>
<reference evidence="1 2" key="1">
    <citation type="submission" date="2018-09" db="EMBL/GenBank/DDBJ databases">
        <title>Genome sequencing of strain 2DFW10M-5.</title>
        <authorList>
            <person name="Heo J."/>
            <person name="Kim S.-J."/>
            <person name="Kwon S.-W."/>
        </authorList>
    </citation>
    <scope>NUCLEOTIDE SEQUENCE [LARGE SCALE GENOMIC DNA]</scope>
    <source>
        <strain evidence="1 2">2DFW10M-5</strain>
    </source>
</reference>